<keyword evidence="3" id="KW-1185">Reference proteome</keyword>
<keyword evidence="1" id="KW-0472">Membrane</keyword>
<dbReference type="EMBL" id="NBSH01000010">
    <property type="protein sequence ID" value="ORX35680.1"/>
    <property type="molecule type" value="Genomic_DNA"/>
</dbReference>
<accession>A0A1Y1UCB0</accession>
<dbReference type="GeneID" id="33559322"/>
<name>A0A1Y1UCB0_9TREE</name>
<dbReference type="RefSeq" id="XP_021869844.1">
    <property type="nucleotide sequence ID" value="XM_022017513.1"/>
</dbReference>
<comment type="caution">
    <text evidence="2">The sequence shown here is derived from an EMBL/GenBank/DDBJ whole genome shotgun (WGS) entry which is preliminary data.</text>
</comment>
<feature type="transmembrane region" description="Helical" evidence="1">
    <location>
        <begin position="30"/>
        <end position="48"/>
    </location>
</feature>
<evidence type="ECO:0000313" key="2">
    <source>
        <dbReference type="EMBL" id="ORX35680.1"/>
    </source>
</evidence>
<dbReference type="OrthoDB" id="2562239at2759"/>
<feature type="transmembrane region" description="Helical" evidence="1">
    <location>
        <begin position="164"/>
        <end position="186"/>
    </location>
</feature>
<feature type="transmembrane region" description="Helical" evidence="1">
    <location>
        <begin position="55"/>
        <end position="76"/>
    </location>
</feature>
<organism evidence="2 3">
    <name type="scientific">Kockovaella imperatae</name>
    <dbReference type="NCBI Taxonomy" id="4999"/>
    <lineage>
        <taxon>Eukaryota</taxon>
        <taxon>Fungi</taxon>
        <taxon>Dikarya</taxon>
        <taxon>Basidiomycota</taxon>
        <taxon>Agaricomycotina</taxon>
        <taxon>Tremellomycetes</taxon>
        <taxon>Tremellales</taxon>
        <taxon>Cuniculitremaceae</taxon>
        <taxon>Kockovaella</taxon>
    </lineage>
</organism>
<dbReference type="InParanoid" id="A0A1Y1UCB0"/>
<keyword evidence="1" id="KW-0812">Transmembrane</keyword>
<feature type="transmembrane region" description="Helical" evidence="1">
    <location>
        <begin position="193"/>
        <end position="212"/>
    </location>
</feature>
<reference evidence="2 3" key="1">
    <citation type="submission" date="2017-03" db="EMBL/GenBank/DDBJ databases">
        <title>Widespread Adenine N6-methylation of Active Genes in Fungi.</title>
        <authorList>
            <consortium name="DOE Joint Genome Institute"/>
            <person name="Mondo S.J."/>
            <person name="Dannebaum R.O."/>
            <person name="Kuo R.C."/>
            <person name="Louie K.B."/>
            <person name="Bewick A.J."/>
            <person name="Labutti K."/>
            <person name="Haridas S."/>
            <person name="Kuo A."/>
            <person name="Salamov A."/>
            <person name="Ahrendt S.R."/>
            <person name="Lau R."/>
            <person name="Bowen B.P."/>
            <person name="Lipzen A."/>
            <person name="Sullivan W."/>
            <person name="Andreopoulos W.B."/>
            <person name="Clum A."/>
            <person name="Lindquist E."/>
            <person name="Daum C."/>
            <person name="Northen T.R."/>
            <person name="Ramamoorthy G."/>
            <person name="Schmitz R.J."/>
            <person name="Gryganskyi A."/>
            <person name="Culley D."/>
            <person name="Magnuson J."/>
            <person name="James T.Y."/>
            <person name="O'Malley M.A."/>
            <person name="Stajich J.E."/>
            <person name="Spatafora J.W."/>
            <person name="Visel A."/>
            <person name="Grigoriev I.V."/>
        </authorList>
    </citation>
    <scope>NUCLEOTIDE SEQUENCE [LARGE SCALE GENOMIC DNA]</scope>
    <source>
        <strain evidence="2 3">NRRL Y-17943</strain>
    </source>
</reference>
<protein>
    <recommendedName>
        <fullName evidence="4">Frag1/DRAM/Sfk1 family-domain-containing protein</fullName>
    </recommendedName>
</protein>
<sequence>MTSLQDAEQIFGDFNFTGGFPTSKDLGPSILFAILYGLSAPVLIWRIFRKQDRTIIFVRLGLFWLCRMAALIMRAIMAKNTYGAQETAAEVCFVALGFLFLLDPFSDLWKRHVDSVVPISERPWVLKLALLAAVATAIASACMISGAVYDPAKVNSLKALRLSSYALALGVAGLVFVMLVVTHFLYKLDTRRSAYLFFIGACLVIVASYRVAQESSNNRNSPARSDVAFWVLQITFEL</sequence>
<evidence type="ECO:0000256" key="1">
    <source>
        <dbReference type="SAM" id="Phobius"/>
    </source>
</evidence>
<proteinExistence type="predicted"/>
<dbReference type="AlphaFoldDB" id="A0A1Y1UCB0"/>
<keyword evidence="1" id="KW-1133">Transmembrane helix</keyword>
<evidence type="ECO:0008006" key="4">
    <source>
        <dbReference type="Google" id="ProtNLM"/>
    </source>
</evidence>
<feature type="transmembrane region" description="Helical" evidence="1">
    <location>
        <begin position="125"/>
        <end position="149"/>
    </location>
</feature>
<feature type="transmembrane region" description="Helical" evidence="1">
    <location>
        <begin position="88"/>
        <end position="105"/>
    </location>
</feature>
<evidence type="ECO:0000313" key="3">
    <source>
        <dbReference type="Proteomes" id="UP000193218"/>
    </source>
</evidence>
<dbReference type="Proteomes" id="UP000193218">
    <property type="component" value="Unassembled WGS sequence"/>
</dbReference>
<gene>
    <name evidence="2" type="ORF">BD324DRAFT_642887</name>
</gene>